<gene>
    <name evidence="1" type="ORF">H7I77_23995</name>
</gene>
<accession>A0AAW5STK0</accession>
<proteinExistence type="predicted"/>
<reference evidence="1" key="2">
    <citation type="journal article" date="2022" name="BMC Genomics">
        <title>Comparative genome analysis of mycobacteria focusing on tRNA and non-coding RNA.</title>
        <authorList>
            <person name="Behra P.R.K."/>
            <person name="Pettersson B.M.F."/>
            <person name="Ramesh M."/>
            <person name="Das S."/>
            <person name="Dasgupta S."/>
            <person name="Kirsebom L.A."/>
        </authorList>
    </citation>
    <scope>NUCLEOTIDE SEQUENCE</scope>
    <source>
        <strain evidence="1">DSM 44203</strain>
    </source>
</reference>
<evidence type="ECO:0000313" key="2">
    <source>
        <dbReference type="Proteomes" id="UP001207528"/>
    </source>
</evidence>
<sequence length="88" mass="9322">MVEKTSRAATLAGLGLAGVGLSHFVKPELFEAMTVQAFPRNTRQFIYVNGGIETALGLGLAARKTRKLAVVGTVGYLAYLAGNVARNR</sequence>
<evidence type="ECO:0008006" key="3">
    <source>
        <dbReference type="Google" id="ProtNLM"/>
    </source>
</evidence>
<dbReference type="RefSeq" id="WP_110765905.1">
    <property type="nucleotide sequence ID" value="NZ_BCTA01000063.1"/>
</dbReference>
<name>A0AAW5STK0_MYCNV</name>
<dbReference type="Proteomes" id="UP001207528">
    <property type="component" value="Unassembled WGS sequence"/>
</dbReference>
<evidence type="ECO:0000313" key="1">
    <source>
        <dbReference type="EMBL" id="MCV7026377.1"/>
    </source>
</evidence>
<protein>
    <recommendedName>
        <fullName evidence="3">DoxX family protein</fullName>
    </recommendedName>
</protein>
<dbReference type="EMBL" id="JACKTI010000063">
    <property type="protein sequence ID" value="MCV7026377.1"/>
    <property type="molecule type" value="Genomic_DNA"/>
</dbReference>
<comment type="caution">
    <text evidence="1">The sequence shown here is derived from an EMBL/GenBank/DDBJ whole genome shotgun (WGS) entry which is preliminary data.</text>
</comment>
<reference evidence="1" key="1">
    <citation type="submission" date="2020-07" db="EMBL/GenBank/DDBJ databases">
        <authorList>
            <person name="Pettersson B.M.F."/>
            <person name="Behra P.R.K."/>
            <person name="Ramesh M."/>
            <person name="Das S."/>
            <person name="Dasgupta S."/>
            <person name="Kirsebom L.A."/>
        </authorList>
    </citation>
    <scope>NUCLEOTIDE SEQUENCE</scope>
    <source>
        <strain evidence="1">DSM 44203</strain>
    </source>
</reference>
<dbReference type="AlphaFoldDB" id="A0AAW5STK0"/>
<organism evidence="1 2">
    <name type="scientific">Mycolicibacterium novocastrense</name>
    <name type="common">Mycobacterium novocastrense</name>
    <dbReference type="NCBI Taxonomy" id="59813"/>
    <lineage>
        <taxon>Bacteria</taxon>
        <taxon>Bacillati</taxon>
        <taxon>Actinomycetota</taxon>
        <taxon>Actinomycetes</taxon>
        <taxon>Mycobacteriales</taxon>
        <taxon>Mycobacteriaceae</taxon>
        <taxon>Mycolicibacterium</taxon>
    </lineage>
</organism>